<proteinExistence type="predicted"/>
<accession>A0ABN3JF97</accession>
<dbReference type="Proteomes" id="UP001501231">
    <property type="component" value="Unassembled WGS sequence"/>
</dbReference>
<comment type="caution">
    <text evidence="1">The sequence shown here is derived from an EMBL/GenBank/DDBJ whole genome shotgun (WGS) entry which is preliminary data.</text>
</comment>
<dbReference type="Gene3D" id="3.40.50.1820">
    <property type="entry name" value="alpha/beta hydrolase"/>
    <property type="match status" value="1"/>
</dbReference>
<keyword evidence="1" id="KW-0378">Hydrolase</keyword>
<dbReference type="GO" id="GO:0016787">
    <property type="term" value="F:hydrolase activity"/>
    <property type="evidence" value="ECO:0007669"/>
    <property type="project" value="UniProtKB-KW"/>
</dbReference>
<reference evidence="1 2" key="1">
    <citation type="journal article" date="2019" name="Int. J. Syst. Evol. Microbiol.">
        <title>The Global Catalogue of Microorganisms (GCM) 10K type strain sequencing project: providing services to taxonomists for standard genome sequencing and annotation.</title>
        <authorList>
            <consortium name="The Broad Institute Genomics Platform"/>
            <consortium name="The Broad Institute Genome Sequencing Center for Infectious Disease"/>
            <person name="Wu L."/>
            <person name="Ma J."/>
        </authorList>
    </citation>
    <scope>NUCLEOTIDE SEQUENCE [LARGE SCALE GENOMIC DNA]</scope>
    <source>
        <strain evidence="1 2">JCM 3325</strain>
    </source>
</reference>
<dbReference type="InterPro" id="IPR029058">
    <property type="entry name" value="AB_hydrolase_fold"/>
</dbReference>
<name>A0ABN3JF97_9ACTN</name>
<protein>
    <submittedName>
        <fullName evidence="1">Alpha/beta hydrolase family protein</fullName>
    </submittedName>
</protein>
<evidence type="ECO:0000313" key="2">
    <source>
        <dbReference type="Proteomes" id="UP001501231"/>
    </source>
</evidence>
<keyword evidence="2" id="KW-1185">Reference proteome</keyword>
<dbReference type="InterPro" id="IPR050583">
    <property type="entry name" value="Mycobacterial_A85_antigen"/>
</dbReference>
<organism evidence="1 2">
    <name type="scientific">Actinomadura vinacea</name>
    <dbReference type="NCBI Taxonomy" id="115336"/>
    <lineage>
        <taxon>Bacteria</taxon>
        <taxon>Bacillati</taxon>
        <taxon>Actinomycetota</taxon>
        <taxon>Actinomycetes</taxon>
        <taxon>Streptosporangiales</taxon>
        <taxon>Thermomonosporaceae</taxon>
        <taxon>Actinomadura</taxon>
    </lineage>
</organism>
<dbReference type="PANTHER" id="PTHR48098:SF1">
    <property type="entry name" value="DIACYLGLYCEROL ACYLTRANSFERASE_MYCOLYLTRANSFERASE AG85A"/>
    <property type="match status" value="1"/>
</dbReference>
<dbReference type="SUPFAM" id="SSF53474">
    <property type="entry name" value="alpha/beta-Hydrolases"/>
    <property type="match status" value="1"/>
</dbReference>
<gene>
    <name evidence="1" type="ORF">GCM10010191_46550</name>
</gene>
<dbReference type="PANTHER" id="PTHR48098">
    <property type="entry name" value="ENTEROCHELIN ESTERASE-RELATED"/>
    <property type="match status" value="1"/>
</dbReference>
<evidence type="ECO:0000313" key="1">
    <source>
        <dbReference type="EMBL" id="GAA2428237.1"/>
    </source>
</evidence>
<dbReference type="EMBL" id="BAAARW010000016">
    <property type="protein sequence ID" value="GAA2428237.1"/>
    <property type="molecule type" value="Genomic_DNA"/>
</dbReference>
<dbReference type="InterPro" id="IPR000801">
    <property type="entry name" value="Esterase-like"/>
</dbReference>
<dbReference type="Pfam" id="PF00756">
    <property type="entry name" value="Esterase"/>
    <property type="match status" value="1"/>
</dbReference>
<sequence length="319" mass="34624">MILGTAAPARAVAAPHGLRTADNGARIVSQEWLDTSTFDFTVASPAIGSDQKVRVLVPRGWSSRSARTWPVLFAFHGGRDTYVSWTRSSQIKTIANTYDVMVVMPEADNGGYADWWNYGKRGTPRWEQFHMSEVRQLVERNYRAGEVRACMGNSSGGQGCIAYAARHPGAFRYAASMSGILSLLSPGIPRLLTVTNLLNALDPFRIWGIPGVDDANWRAHDPLALAPRLRGTGLFIASGTNGLPGPLDDESTVVGGLIEAPTGTTNIEFRNRLRELGIPVTARLYGPGSHSWPYWRRELDAVWPSLMSAIGAAKTGSSA</sequence>